<proteinExistence type="inferred from homology"/>
<dbReference type="EMBL" id="CAXITT010000143">
    <property type="protein sequence ID" value="CAL1533451.1"/>
    <property type="molecule type" value="Genomic_DNA"/>
</dbReference>
<keyword evidence="7" id="KW-1185">Reference proteome</keyword>
<dbReference type="InterPro" id="IPR045058">
    <property type="entry name" value="GIMA/IAN/Toc"/>
</dbReference>
<name>A0AAV2HKQ7_LYMST</name>
<organism evidence="6 7">
    <name type="scientific">Lymnaea stagnalis</name>
    <name type="common">Great pond snail</name>
    <name type="synonym">Helix stagnalis</name>
    <dbReference type="NCBI Taxonomy" id="6523"/>
    <lineage>
        <taxon>Eukaryota</taxon>
        <taxon>Metazoa</taxon>
        <taxon>Spiralia</taxon>
        <taxon>Lophotrochozoa</taxon>
        <taxon>Mollusca</taxon>
        <taxon>Gastropoda</taxon>
        <taxon>Heterobranchia</taxon>
        <taxon>Euthyneura</taxon>
        <taxon>Panpulmonata</taxon>
        <taxon>Hygrophila</taxon>
        <taxon>Lymnaeoidea</taxon>
        <taxon>Lymnaeidae</taxon>
        <taxon>Lymnaea</taxon>
    </lineage>
</organism>
<dbReference type="Proteomes" id="UP001497497">
    <property type="component" value="Unassembled WGS sequence"/>
</dbReference>
<feature type="non-terminal residue" evidence="6">
    <location>
        <position position="1"/>
    </location>
</feature>
<keyword evidence="2" id="KW-0547">Nucleotide-binding</keyword>
<comment type="caution">
    <text evidence="6">The sequence shown here is derived from an EMBL/GenBank/DDBJ whole genome shotgun (WGS) entry which is preliminary data.</text>
</comment>
<dbReference type="PROSITE" id="PS51720">
    <property type="entry name" value="G_AIG1"/>
    <property type="match status" value="1"/>
</dbReference>
<accession>A0AAV2HKQ7</accession>
<evidence type="ECO:0000259" key="5">
    <source>
        <dbReference type="PROSITE" id="PS51720"/>
    </source>
</evidence>
<protein>
    <recommendedName>
        <fullName evidence="5">AIG1-type G domain-containing protein</fullName>
    </recommendedName>
</protein>
<dbReference type="FunFam" id="3.40.50.300:FF:000840">
    <property type="entry name" value="Immune-associated nucleotide-binding protein 9"/>
    <property type="match status" value="1"/>
</dbReference>
<evidence type="ECO:0000313" key="6">
    <source>
        <dbReference type="EMBL" id="CAL1533451.1"/>
    </source>
</evidence>
<dbReference type="SUPFAM" id="SSF52540">
    <property type="entry name" value="P-loop containing nucleoside triphosphate hydrolases"/>
    <property type="match status" value="1"/>
</dbReference>
<reference evidence="6 7" key="1">
    <citation type="submission" date="2024-04" db="EMBL/GenBank/DDBJ databases">
        <authorList>
            <consortium name="Genoscope - CEA"/>
            <person name="William W."/>
        </authorList>
    </citation>
    <scope>NUCLEOTIDE SEQUENCE [LARGE SCALE GENOMIC DNA]</scope>
</reference>
<dbReference type="GO" id="GO:0005525">
    <property type="term" value="F:GTP binding"/>
    <property type="evidence" value="ECO:0007669"/>
    <property type="project" value="UniProtKB-KW"/>
</dbReference>
<dbReference type="InterPro" id="IPR006703">
    <property type="entry name" value="G_AIG1"/>
</dbReference>
<feature type="coiled-coil region" evidence="4">
    <location>
        <begin position="302"/>
        <end position="351"/>
    </location>
</feature>
<evidence type="ECO:0000256" key="2">
    <source>
        <dbReference type="ARBA" id="ARBA00022741"/>
    </source>
</evidence>
<feature type="domain" description="AIG1-type G" evidence="5">
    <location>
        <begin position="1"/>
        <end position="209"/>
    </location>
</feature>
<evidence type="ECO:0000256" key="1">
    <source>
        <dbReference type="ARBA" id="ARBA00008535"/>
    </source>
</evidence>
<keyword evidence="4" id="KW-0175">Coiled coil</keyword>
<evidence type="ECO:0000256" key="4">
    <source>
        <dbReference type="SAM" id="Coils"/>
    </source>
</evidence>
<dbReference type="Gene3D" id="3.40.50.300">
    <property type="entry name" value="P-loop containing nucleotide triphosphate hydrolases"/>
    <property type="match status" value="1"/>
</dbReference>
<dbReference type="Pfam" id="PF04548">
    <property type="entry name" value="AIG1"/>
    <property type="match status" value="1"/>
</dbReference>
<keyword evidence="3" id="KW-0342">GTP-binding</keyword>
<gene>
    <name evidence="6" type="ORF">GSLYS_00007419001</name>
</gene>
<dbReference type="AlphaFoldDB" id="A0AAV2HKQ7"/>
<dbReference type="InterPro" id="IPR027417">
    <property type="entry name" value="P-loop_NTPase"/>
</dbReference>
<dbReference type="PANTHER" id="PTHR10903">
    <property type="entry name" value="GTPASE, IMAP FAMILY MEMBER-RELATED"/>
    <property type="match status" value="1"/>
</dbReference>
<sequence>DLLLIGSTGYGKSSTGNTILSRNAFKATSSFTSVTKWIQFEYTDHNGRTIKVVDSPGVGDTDLSEEDGLVQIMDSMNQAIAVSPQGYHAFLLVFKFGQRYTKEDERTIKILKHIFGEEFVRQYCIIVVTHGDLYKPEEHENASFLDWISGQSGPIKTLVDEVRGRVILFNNKIVDLDKMKEQVDNLIRMVDKVSVLGLRYTDTNFKMAQLEREWMLVESKVPVINEETVMETSLILQQLGRIQLREPEKQMTLLETLKSRADTLLTKVKEQDKCTGVLQNIILSSREIVKLVDDQIIAAREAMQYKSIRENEEKLLADLRARRNKDLKTYNSQLNAQIQELERKEQERSASSELIVRGLKQNVEKVEKKANE</sequence>
<evidence type="ECO:0000313" key="7">
    <source>
        <dbReference type="Proteomes" id="UP001497497"/>
    </source>
</evidence>
<evidence type="ECO:0000256" key="3">
    <source>
        <dbReference type="ARBA" id="ARBA00023134"/>
    </source>
</evidence>
<comment type="similarity">
    <text evidence="1">Belongs to the TRAFAC class TrmE-Era-EngA-EngB-Septin-like GTPase superfamily. AIG1/Toc34/Toc159-like paraseptin GTPase family. IAN subfamily.</text>
</comment>
<dbReference type="PANTHER" id="PTHR10903:SF184">
    <property type="entry name" value="GTP-BINDING PROTEIN A"/>
    <property type="match status" value="1"/>
</dbReference>
<feature type="non-terminal residue" evidence="6">
    <location>
        <position position="372"/>
    </location>
</feature>